<proteinExistence type="predicted"/>
<accession>A0A0G1JPM8</accession>
<dbReference type="AlphaFoldDB" id="A0A0G1JPM8"/>
<gene>
    <name evidence="1" type="ORF">UW35_C0027G0001</name>
</gene>
<name>A0A0G1JPM8_9BACT</name>
<comment type="caution">
    <text evidence="1">The sequence shown here is derived from an EMBL/GenBank/DDBJ whole genome shotgun (WGS) entry which is preliminary data.</text>
</comment>
<protein>
    <submittedName>
        <fullName evidence="1">Uncharacterized protein</fullName>
    </submittedName>
</protein>
<sequence>DYFVFIKSLSVNIYAGAFIVSAKTTDAIHVKVHVDDGLIIGELHDLVNNVALIIVSGG</sequence>
<dbReference type="EMBL" id="LCHZ01000027">
    <property type="protein sequence ID" value="KKT45922.1"/>
    <property type="molecule type" value="Genomic_DNA"/>
</dbReference>
<organism evidence="1 2">
    <name type="scientific">Candidatus Collierbacteria bacterium GW2011_GWF2_44_15</name>
    <dbReference type="NCBI Taxonomy" id="1618404"/>
    <lineage>
        <taxon>Bacteria</taxon>
        <taxon>Candidatus Collieribacteriota</taxon>
    </lineage>
</organism>
<feature type="non-terminal residue" evidence="1">
    <location>
        <position position="1"/>
    </location>
</feature>
<evidence type="ECO:0000313" key="2">
    <source>
        <dbReference type="Proteomes" id="UP000033861"/>
    </source>
</evidence>
<reference evidence="1 2" key="1">
    <citation type="journal article" date="2015" name="Nature">
        <title>rRNA introns, odd ribosomes, and small enigmatic genomes across a large radiation of phyla.</title>
        <authorList>
            <person name="Brown C.T."/>
            <person name="Hug L.A."/>
            <person name="Thomas B.C."/>
            <person name="Sharon I."/>
            <person name="Castelle C.J."/>
            <person name="Singh A."/>
            <person name="Wilkins M.J."/>
            <person name="Williams K.H."/>
            <person name="Banfield J.F."/>
        </authorList>
    </citation>
    <scope>NUCLEOTIDE SEQUENCE [LARGE SCALE GENOMIC DNA]</scope>
</reference>
<evidence type="ECO:0000313" key="1">
    <source>
        <dbReference type="EMBL" id="KKT45922.1"/>
    </source>
</evidence>
<dbReference type="Proteomes" id="UP000033861">
    <property type="component" value="Unassembled WGS sequence"/>
</dbReference>